<evidence type="ECO:0000256" key="1">
    <source>
        <dbReference type="ARBA" id="ARBA00004141"/>
    </source>
</evidence>
<feature type="compositionally biased region" description="Basic and acidic residues" evidence="7">
    <location>
        <begin position="1"/>
        <end position="15"/>
    </location>
</feature>
<feature type="region of interest" description="Disordered" evidence="7">
    <location>
        <begin position="1"/>
        <end position="124"/>
    </location>
</feature>
<name>A0AAE0FJC5_9CHLO</name>
<proteinExistence type="predicted"/>
<feature type="region of interest" description="Disordered" evidence="7">
    <location>
        <begin position="730"/>
        <end position="780"/>
    </location>
</feature>
<accession>A0AAE0FJC5</accession>
<comment type="caution">
    <text evidence="10">The sequence shown here is derived from an EMBL/GenBank/DDBJ whole genome shotgun (WGS) entry which is preliminary data.</text>
</comment>
<dbReference type="GO" id="GO:0005249">
    <property type="term" value="F:voltage-gated potassium channel activity"/>
    <property type="evidence" value="ECO:0007669"/>
    <property type="project" value="TreeGrafter"/>
</dbReference>
<dbReference type="InterPro" id="IPR050818">
    <property type="entry name" value="KCNH_animal-type"/>
</dbReference>
<reference evidence="10 11" key="1">
    <citation type="journal article" date="2015" name="Genome Biol. Evol.">
        <title>Comparative Genomics of a Bacterivorous Green Alga Reveals Evolutionary Causalities and Consequences of Phago-Mixotrophic Mode of Nutrition.</title>
        <authorList>
            <person name="Burns J.A."/>
            <person name="Paasch A."/>
            <person name="Narechania A."/>
            <person name="Kim E."/>
        </authorList>
    </citation>
    <scope>NUCLEOTIDE SEQUENCE [LARGE SCALE GENOMIC DNA]</scope>
    <source>
        <strain evidence="10 11">PLY_AMNH</strain>
    </source>
</reference>
<evidence type="ECO:0000256" key="8">
    <source>
        <dbReference type="SAM" id="Phobius"/>
    </source>
</evidence>
<comment type="subcellular location">
    <subcellularLocation>
        <location evidence="1">Membrane</location>
        <topology evidence="1">Multi-pass membrane protein</topology>
    </subcellularLocation>
</comment>
<keyword evidence="4 8" id="KW-1133">Transmembrane helix</keyword>
<keyword evidence="2" id="KW-0813">Transport</keyword>
<dbReference type="GO" id="GO:0005886">
    <property type="term" value="C:plasma membrane"/>
    <property type="evidence" value="ECO:0007669"/>
    <property type="project" value="TreeGrafter"/>
</dbReference>
<protein>
    <recommendedName>
        <fullName evidence="9">Cyclic nucleotide-binding domain-containing protein</fullName>
    </recommendedName>
</protein>
<evidence type="ECO:0000256" key="4">
    <source>
        <dbReference type="ARBA" id="ARBA00022989"/>
    </source>
</evidence>
<dbReference type="EMBL" id="LGRX02017462">
    <property type="protein sequence ID" value="KAK3260727.1"/>
    <property type="molecule type" value="Genomic_DNA"/>
</dbReference>
<feature type="transmembrane region" description="Helical" evidence="8">
    <location>
        <begin position="403"/>
        <end position="424"/>
    </location>
</feature>
<feature type="compositionally biased region" description="Polar residues" evidence="7">
    <location>
        <begin position="16"/>
        <end position="29"/>
    </location>
</feature>
<keyword evidence="5" id="KW-0406">Ion transport</keyword>
<gene>
    <name evidence="10" type="ORF">CYMTET_30326</name>
</gene>
<evidence type="ECO:0000256" key="7">
    <source>
        <dbReference type="SAM" id="MobiDB-lite"/>
    </source>
</evidence>
<dbReference type="PANTHER" id="PTHR10217:SF435">
    <property type="entry name" value="POTASSIUM VOLTAGE-GATED CHANNEL PROTEIN EAG"/>
    <property type="match status" value="1"/>
</dbReference>
<organism evidence="10 11">
    <name type="scientific">Cymbomonas tetramitiformis</name>
    <dbReference type="NCBI Taxonomy" id="36881"/>
    <lineage>
        <taxon>Eukaryota</taxon>
        <taxon>Viridiplantae</taxon>
        <taxon>Chlorophyta</taxon>
        <taxon>Pyramimonadophyceae</taxon>
        <taxon>Pyramimonadales</taxon>
        <taxon>Pyramimonadaceae</taxon>
        <taxon>Cymbomonas</taxon>
    </lineage>
</organism>
<keyword evidence="3 8" id="KW-0812">Transmembrane</keyword>
<feature type="transmembrane region" description="Helical" evidence="8">
    <location>
        <begin position="473"/>
        <end position="494"/>
    </location>
</feature>
<dbReference type="SUPFAM" id="SSF51206">
    <property type="entry name" value="cAMP-binding domain-like"/>
    <property type="match status" value="1"/>
</dbReference>
<sequence length="780" mass="88410">MKERPKPEAELHSTDTPRTPENAWLSSETIDLDIPEKSERTQDACQDWSPEVDDKAPLRKFKSSPELLERPQPKQFRGLSRTSSIAEKSSRKMSDPFPVVPEALEEKSPKRASKPASFNISSRRPVDNEDSFNVADEDTNTFGTLAKGLSRKTSKGRMFLENSSESLNRALTANLNKAALASNLKKAGKYMVTKVGLNTKEDQETDAGSLLKMELNDRDRVAKRLTEELSELRGDVDTRDNVKLDVPAYLIHPLSKNKQTWDFLILSLILYSSFAVPYQLTFGRESEPGGEELVINLLFIVDFISNFFTATTDKSCSTIQTSLPKIWLEYLKGWMLIDLVASIPWNFLSQGGSSLSSLTALKSLRLLRMARLLRLLKLFMLAKYKPLARFVKLNPTLLRIFRLLFLLALVSHLMACLVRTATLSESREDKELWLGIRNLESRRVLVQYWYIYYWTMSGMLGDRSFPQTIGSTFLSLFILIFGYFTFLNIFGNLISVCQNFDVSTTEHKQKVDRISHLMSKRKVPRSLQLTVLSHLDLSFERTKGIRQDDFIDELPYHLRREIGVFFHAQAFNEAKFMKNLSISFLMAIVLKLRIENILPDTIIFFNHDPGDEFYIVTSGQVLLLPSDDDGAAASPVNAVTAVSAMSTGITLKSGSSLGENWLLDRLPYRTSTASTLGQCDLHYLERVDQEYLKATYPEEDLLLRKQLQDEINMRNQDLFQYNNKLWERDEEPKVHAASPSQSVEADAEAPLSGAKATQSTTEAPLSDAEDTICDVQCSET</sequence>
<dbReference type="InterPro" id="IPR000595">
    <property type="entry name" value="cNMP-bd_dom"/>
</dbReference>
<dbReference type="SUPFAM" id="SSF81324">
    <property type="entry name" value="Voltage-gated potassium channels"/>
    <property type="match status" value="1"/>
</dbReference>
<keyword evidence="6 8" id="KW-0472">Membrane</keyword>
<evidence type="ECO:0000313" key="11">
    <source>
        <dbReference type="Proteomes" id="UP001190700"/>
    </source>
</evidence>
<evidence type="ECO:0000313" key="10">
    <source>
        <dbReference type="EMBL" id="KAK3260727.1"/>
    </source>
</evidence>
<evidence type="ECO:0000256" key="2">
    <source>
        <dbReference type="ARBA" id="ARBA00022448"/>
    </source>
</evidence>
<feature type="domain" description="Cyclic nucleotide-binding" evidence="9">
    <location>
        <begin position="576"/>
        <end position="686"/>
    </location>
</feature>
<dbReference type="InterPro" id="IPR014710">
    <property type="entry name" value="RmlC-like_jellyroll"/>
</dbReference>
<dbReference type="InterPro" id="IPR018490">
    <property type="entry name" value="cNMP-bd_dom_sf"/>
</dbReference>
<dbReference type="Gene3D" id="1.10.287.630">
    <property type="entry name" value="Helix hairpin bin"/>
    <property type="match status" value="1"/>
</dbReference>
<dbReference type="Gene3D" id="1.10.287.70">
    <property type="match status" value="1"/>
</dbReference>
<dbReference type="PROSITE" id="PS50042">
    <property type="entry name" value="CNMP_BINDING_3"/>
    <property type="match status" value="1"/>
</dbReference>
<dbReference type="PANTHER" id="PTHR10217">
    <property type="entry name" value="VOLTAGE AND LIGAND GATED POTASSIUM CHANNEL"/>
    <property type="match status" value="1"/>
</dbReference>
<dbReference type="Gene3D" id="2.60.120.10">
    <property type="entry name" value="Jelly Rolls"/>
    <property type="match status" value="1"/>
</dbReference>
<evidence type="ECO:0000259" key="9">
    <source>
        <dbReference type="PROSITE" id="PS50042"/>
    </source>
</evidence>
<evidence type="ECO:0000256" key="6">
    <source>
        <dbReference type="ARBA" id="ARBA00023136"/>
    </source>
</evidence>
<evidence type="ECO:0000256" key="3">
    <source>
        <dbReference type="ARBA" id="ARBA00022692"/>
    </source>
</evidence>
<dbReference type="Proteomes" id="UP001190700">
    <property type="component" value="Unassembled WGS sequence"/>
</dbReference>
<dbReference type="GO" id="GO:0042391">
    <property type="term" value="P:regulation of membrane potential"/>
    <property type="evidence" value="ECO:0007669"/>
    <property type="project" value="TreeGrafter"/>
</dbReference>
<dbReference type="InterPro" id="IPR005821">
    <property type="entry name" value="Ion_trans_dom"/>
</dbReference>
<keyword evidence="11" id="KW-1185">Reference proteome</keyword>
<dbReference type="CDD" id="cd00038">
    <property type="entry name" value="CAP_ED"/>
    <property type="match status" value="1"/>
</dbReference>
<dbReference type="AlphaFoldDB" id="A0AAE0FJC5"/>
<evidence type="ECO:0000256" key="5">
    <source>
        <dbReference type="ARBA" id="ARBA00023065"/>
    </source>
</evidence>
<dbReference type="Pfam" id="PF00520">
    <property type="entry name" value="Ion_trans"/>
    <property type="match status" value="1"/>
</dbReference>